<dbReference type="SMART" id="SM00320">
    <property type="entry name" value="WD40"/>
    <property type="match status" value="5"/>
</dbReference>
<comment type="subcellular location">
    <subcellularLocation>
        <location evidence="7">Cytoplasm</location>
    </subcellularLocation>
</comment>
<evidence type="ECO:0000256" key="2">
    <source>
        <dbReference type="ARBA" id="ARBA00022540"/>
    </source>
</evidence>
<protein>
    <recommendedName>
        <fullName evidence="7">Eukaryotic translation initiation factor 3 subunit I</fullName>
        <shortName evidence="7">eIF3i</shortName>
    </recommendedName>
</protein>
<dbReference type="STRING" id="102285.A0A0R3TLZ4"/>
<dbReference type="GO" id="GO:0003723">
    <property type="term" value="F:RNA binding"/>
    <property type="evidence" value="ECO:0007669"/>
    <property type="project" value="TreeGrafter"/>
</dbReference>
<evidence type="ECO:0000313" key="9">
    <source>
        <dbReference type="EMBL" id="VDO04211.1"/>
    </source>
</evidence>
<dbReference type="Proteomes" id="UP000278807">
    <property type="component" value="Unassembled WGS sequence"/>
</dbReference>
<evidence type="ECO:0000256" key="1">
    <source>
        <dbReference type="ARBA" id="ARBA00022490"/>
    </source>
</evidence>
<evidence type="ECO:0000313" key="11">
    <source>
        <dbReference type="WBParaSite" id="HNAJ_0000830601-mRNA-1"/>
    </source>
</evidence>
<evidence type="ECO:0000256" key="3">
    <source>
        <dbReference type="ARBA" id="ARBA00022574"/>
    </source>
</evidence>
<dbReference type="GO" id="GO:0033290">
    <property type="term" value="C:eukaryotic 48S preinitiation complex"/>
    <property type="evidence" value="ECO:0007669"/>
    <property type="project" value="UniProtKB-UniRule"/>
</dbReference>
<accession>A0A0R3TLZ4</accession>
<reference evidence="11" key="1">
    <citation type="submission" date="2017-02" db="UniProtKB">
        <authorList>
            <consortium name="WormBaseParasite"/>
        </authorList>
    </citation>
    <scope>IDENTIFICATION</scope>
</reference>
<organism evidence="11">
    <name type="scientific">Rodentolepis nana</name>
    <name type="common">Dwarf tapeworm</name>
    <name type="synonym">Hymenolepis nana</name>
    <dbReference type="NCBI Taxonomy" id="102285"/>
    <lineage>
        <taxon>Eukaryota</taxon>
        <taxon>Metazoa</taxon>
        <taxon>Spiralia</taxon>
        <taxon>Lophotrochozoa</taxon>
        <taxon>Platyhelminthes</taxon>
        <taxon>Cestoda</taxon>
        <taxon>Eucestoda</taxon>
        <taxon>Cyclophyllidea</taxon>
        <taxon>Hymenolepididae</taxon>
        <taxon>Rodentolepis</taxon>
    </lineage>
</organism>
<keyword evidence="3 8" id="KW-0853">WD repeat</keyword>
<comment type="function">
    <text evidence="7">Component of the eukaryotic translation initiation factor 3 (eIF-3) complex, which is involved in protein synthesis of a specialized repertoire of mRNAs and, together with other initiation factors, stimulates binding of mRNA and methionyl-tRNAi to the 40S ribosome. The eIF-3 complex specifically targets and initiates translation of a subset of mRNAs involved in cell proliferation.</text>
</comment>
<keyword evidence="2 7" id="KW-0396">Initiation factor</keyword>
<proteinExistence type="inferred from homology"/>
<gene>
    <name evidence="9" type="ORF">HNAJ_LOCUS8302</name>
</gene>
<evidence type="ECO:0000256" key="8">
    <source>
        <dbReference type="PROSITE-ProRule" id="PRU00221"/>
    </source>
</evidence>
<dbReference type="AlphaFoldDB" id="A0A0R3TLZ4"/>
<evidence type="ECO:0000256" key="7">
    <source>
        <dbReference type="HAMAP-Rule" id="MF_03008"/>
    </source>
</evidence>
<dbReference type="PANTHER" id="PTHR19877:SF1">
    <property type="entry name" value="EUKARYOTIC TRANSLATION INITIATION FACTOR 3 SUBUNIT I"/>
    <property type="match status" value="1"/>
</dbReference>
<dbReference type="PROSITE" id="PS50082">
    <property type="entry name" value="WD_REPEATS_2"/>
    <property type="match status" value="3"/>
</dbReference>
<keyword evidence="4" id="KW-0677">Repeat</keyword>
<comment type="similarity">
    <text evidence="7">Belongs to the eIF-3 subunit I family.</text>
</comment>
<dbReference type="InterPro" id="IPR036322">
    <property type="entry name" value="WD40_repeat_dom_sf"/>
</dbReference>
<dbReference type="InterPro" id="IPR027525">
    <property type="entry name" value="eIF3i"/>
</dbReference>
<dbReference type="PROSITE" id="PS00678">
    <property type="entry name" value="WD_REPEATS_1"/>
    <property type="match status" value="1"/>
</dbReference>
<dbReference type="GO" id="GO:0001732">
    <property type="term" value="P:formation of cytoplasmic translation initiation complex"/>
    <property type="evidence" value="ECO:0007669"/>
    <property type="project" value="UniProtKB-UniRule"/>
</dbReference>
<dbReference type="SUPFAM" id="SSF50978">
    <property type="entry name" value="WD40 repeat-like"/>
    <property type="match status" value="1"/>
</dbReference>
<reference evidence="9 10" key="2">
    <citation type="submission" date="2018-11" db="EMBL/GenBank/DDBJ databases">
        <authorList>
            <consortium name="Pathogen Informatics"/>
        </authorList>
    </citation>
    <scope>NUCLEOTIDE SEQUENCE [LARGE SCALE GENOMIC DNA]</scope>
</reference>
<dbReference type="InterPro" id="IPR001680">
    <property type="entry name" value="WD40_rpt"/>
</dbReference>
<evidence type="ECO:0000256" key="6">
    <source>
        <dbReference type="ARBA" id="ARBA00038394"/>
    </source>
</evidence>
<dbReference type="Pfam" id="PF24805">
    <property type="entry name" value="EIF3I"/>
    <property type="match status" value="1"/>
</dbReference>
<dbReference type="GO" id="GO:0071541">
    <property type="term" value="C:eukaryotic translation initiation factor 3 complex, eIF3m"/>
    <property type="evidence" value="ECO:0007669"/>
    <property type="project" value="TreeGrafter"/>
</dbReference>
<evidence type="ECO:0000256" key="5">
    <source>
        <dbReference type="ARBA" id="ARBA00022917"/>
    </source>
</evidence>
<comment type="similarity">
    <text evidence="6">Belongs to the WD repeat STRAP family.</text>
</comment>
<comment type="subunit">
    <text evidence="7">Component of the eukaryotic translation initiation factor 3 (eIF-3) complex.</text>
</comment>
<dbReference type="HAMAP" id="MF_03008">
    <property type="entry name" value="eIF3i"/>
    <property type="match status" value="1"/>
</dbReference>
<dbReference type="GO" id="GO:0003743">
    <property type="term" value="F:translation initiation factor activity"/>
    <property type="evidence" value="ECO:0007669"/>
    <property type="project" value="UniProtKB-UniRule"/>
</dbReference>
<dbReference type="InterPro" id="IPR019775">
    <property type="entry name" value="WD40_repeat_CS"/>
</dbReference>
<dbReference type="EMBL" id="UZAE01012255">
    <property type="protein sequence ID" value="VDO04211.1"/>
    <property type="molecule type" value="Genomic_DNA"/>
</dbReference>
<keyword evidence="5 7" id="KW-0648">Protein biosynthesis</keyword>
<dbReference type="Gene3D" id="2.130.10.10">
    <property type="entry name" value="YVTN repeat-like/Quinoprotein amine dehydrogenase"/>
    <property type="match status" value="1"/>
</dbReference>
<name>A0A0R3TLZ4_RODNA</name>
<dbReference type="InterPro" id="IPR015943">
    <property type="entry name" value="WD40/YVTN_repeat-like_dom_sf"/>
</dbReference>
<dbReference type="WBParaSite" id="HNAJ_0000830601-mRNA-1">
    <property type="protein sequence ID" value="HNAJ_0000830601-mRNA-1"/>
    <property type="gene ID" value="HNAJ_0000830601"/>
</dbReference>
<feature type="repeat" description="WD" evidence="8">
    <location>
        <begin position="48"/>
        <end position="89"/>
    </location>
</feature>
<dbReference type="GO" id="GO:0016282">
    <property type="term" value="C:eukaryotic 43S preinitiation complex"/>
    <property type="evidence" value="ECO:0007669"/>
    <property type="project" value="UniProtKB-UniRule"/>
</dbReference>
<keyword evidence="10" id="KW-1185">Reference proteome</keyword>
<dbReference type="PANTHER" id="PTHR19877">
    <property type="entry name" value="EUKARYOTIC TRANSLATION INITIATION FACTOR 3 SUBUNIT I"/>
    <property type="match status" value="1"/>
</dbReference>
<evidence type="ECO:0000313" key="10">
    <source>
        <dbReference type="Proteomes" id="UP000278807"/>
    </source>
</evidence>
<feature type="repeat" description="WD" evidence="8">
    <location>
        <begin position="6"/>
        <end position="47"/>
    </location>
</feature>
<sequence>MRPICLRGHERPITQIIYNKDGDLIFTAAKNEILNVWFSQNGERLGSFNGHDGVVWSIDVDWTSTRLISGSGDYTMKLWDVSNGKKINDLSLEASVRVCKFSYSGNLILFAVEPFKNANGEIRVIDTREKNQMNGSKSLFNLPGTERRRIVAGIWGDLEDNFIVGKDNGILEVIELRKEGSVKKIEAHKKNITDIQKHVDGTMFLTASKDHTAKLFGIYDFDCVRTYTGERPVNSAAMSPNRPHVLLGGGQEADEVTTTAGAAGKFDAKFFHMIYGEEFGTVKGHFGPINSVAFNPDGSGFATGGEDGYVRLHKFDPDYDEVEQRLFTIPSVAVKA</sequence>
<keyword evidence="1 7" id="KW-0963">Cytoplasm</keyword>
<evidence type="ECO:0000256" key="4">
    <source>
        <dbReference type="ARBA" id="ARBA00022737"/>
    </source>
</evidence>
<dbReference type="PROSITE" id="PS50294">
    <property type="entry name" value="WD_REPEATS_REGION"/>
    <property type="match status" value="3"/>
</dbReference>
<dbReference type="OrthoDB" id="24966at2759"/>
<feature type="repeat" description="WD" evidence="8">
    <location>
        <begin position="282"/>
        <end position="312"/>
    </location>
</feature>